<evidence type="ECO:0008006" key="13">
    <source>
        <dbReference type="Google" id="ProtNLM"/>
    </source>
</evidence>
<evidence type="ECO:0000256" key="5">
    <source>
        <dbReference type="ARBA" id="ARBA00022692"/>
    </source>
</evidence>
<dbReference type="EMBL" id="CAEY01001108">
    <property type="status" value="NOT_ANNOTATED_CDS"/>
    <property type="molecule type" value="Genomic_DNA"/>
</dbReference>
<reference evidence="11" key="2">
    <citation type="submission" date="2015-06" db="UniProtKB">
        <authorList>
            <consortium name="EnsemblMetazoa"/>
        </authorList>
    </citation>
    <scope>IDENTIFICATION</scope>
</reference>
<evidence type="ECO:0000256" key="4">
    <source>
        <dbReference type="ARBA" id="ARBA00022452"/>
    </source>
</evidence>
<dbReference type="InterPro" id="IPR023614">
    <property type="entry name" value="Porin_dom_sf"/>
</dbReference>
<dbReference type="EnsemblMetazoa" id="tetur03g01190.1">
    <property type="protein sequence ID" value="tetur03g01190.1"/>
    <property type="gene ID" value="tetur03g01190"/>
</dbReference>
<keyword evidence="12" id="KW-1185">Reference proteome</keyword>
<dbReference type="PRINTS" id="PR00185">
    <property type="entry name" value="EUKARYTPORIN"/>
</dbReference>
<keyword evidence="7" id="KW-0406">Ion transport</keyword>
<comment type="subcellular location">
    <subcellularLocation>
        <location evidence="1">Mitochondrion outer membrane</location>
    </subcellularLocation>
</comment>
<evidence type="ECO:0000256" key="9">
    <source>
        <dbReference type="ARBA" id="ARBA00023128"/>
    </source>
</evidence>
<keyword evidence="9" id="KW-0496">Mitochondrion</keyword>
<gene>
    <name evidence="11" type="primary">107359227</name>
</gene>
<evidence type="ECO:0000313" key="12">
    <source>
        <dbReference type="Proteomes" id="UP000015104"/>
    </source>
</evidence>
<sequence>MAPPSYYELGYQARDIFNKHYHLGFVKLDVRTITSSGLEFNVHGSSNSETNKTFANVDASYTLNKCGLTLKKKLDSDNNITVELSHRDKLIKGLTLGGRRSIVLNGSQRGTIFAKCRGDLVNLSTDVDFDPAGAMVNGTAVIGSKEFLIGSQVTYDPNLRKMIKTNFAAGYGTHDYAVHGSLNEKYDFNGSIYNKVNESLESAVSVGWSADNSSTKLALGCVYQLDSTSTVRAKINNNSQFSLGFSHILRPGIVISLSSMFDLKNLNGGGHKIGMGIELNQT</sequence>
<keyword evidence="4" id="KW-1134">Transmembrane beta strand</keyword>
<dbReference type="HOGENOM" id="CLU_044399_2_0_1"/>
<dbReference type="Proteomes" id="UP000015104">
    <property type="component" value="Unassembled WGS sequence"/>
</dbReference>
<dbReference type="KEGG" id="tut:107359227"/>
<keyword evidence="6" id="KW-1000">Mitochondrion outer membrane</keyword>
<evidence type="ECO:0000256" key="2">
    <source>
        <dbReference type="ARBA" id="ARBA00007780"/>
    </source>
</evidence>
<dbReference type="FunFam" id="2.40.160.10:FF:000012">
    <property type="entry name" value="Voltage-dependent anion-selective channel"/>
    <property type="match status" value="1"/>
</dbReference>
<evidence type="ECO:0000256" key="7">
    <source>
        <dbReference type="ARBA" id="ARBA00023065"/>
    </source>
</evidence>
<keyword evidence="3" id="KW-0813">Transport</keyword>
<dbReference type="OrthoDB" id="7827681at2759"/>
<evidence type="ECO:0000256" key="8">
    <source>
        <dbReference type="ARBA" id="ARBA00023114"/>
    </source>
</evidence>
<dbReference type="Pfam" id="PF01459">
    <property type="entry name" value="Porin_3"/>
    <property type="match status" value="1"/>
</dbReference>
<dbReference type="GO" id="GO:0015288">
    <property type="term" value="F:porin activity"/>
    <property type="evidence" value="ECO:0007669"/>
    <property type="project" value="UniProtKB-KW"/>
</dbReference>
<dbReference type="GO" id="GO:0008308">
    <property type="term" value="F:voltage-gated monoatomic anion channel activity"/>
    <property type="evidence" value="ECO:0007669"/>
    <property type="project" value="InterPro"/>
</dbReference>
<keyword evidence="8" id="KW-0626">Porin</keyword>
<dbReference type="PANTHER" id="PTHR11743:SF70">
    <property type="entry name" value="GH26960P-RELATED"/>
    <property type="match status" value="1"/>
</dbReference>
<dbReference type="eggNOG" id="KOG3126">
    <property type="taxonomic scope" value="Eukaryota"/>
</dbReference>
<dbReference type="InterPro" id="IPR027246">
    <property type="entry name" value="Porin_Euk/Tom40"/>
</dbReference>
<dbReference type="GO" id="GO:0005741">
    <property type="term" value="C:mitochondrial outer membrane"/>
    <property type="evidence" value="ECO:0007669"/>
    <property type="project" value="UniProtKB-SubCell"/>
</dbReference>
<dbReference type="GO" id="GO:0046930">
    <property type="term" value="C:pore complex"/>
    <property type="evidence" value="ECO:0007669"/>
    <property type="project" value="UniProtKB-KW"/>
</dbReference>
<organism evidence="11 12">
    <name type="scientific">Tetranychus urticae</name>
    <name type="common">Two-spotted spider mite</name>
    <dbReference type="NCBI Taxonomy" id="32264"/>
    <lineage>
        <taxon>Eukaryota</taxon>
        <taxon>Metazoa</taxon>
        <taxon>Ecdysozoa</taxon>
        <taxon>Arthropoda</taxon>
        <taxon>Chelicerata</taxon>
        <taxon>Arachnida</taxon>
        <taxon>Acari</taxon>
        <taxon>Acariformes</taxon>
        <taxon>Trombidiformes</taxon>
        <taxon>Prostigmata</taxon>
        <taxon>Eleutherengona</taxon>
        <taxon>Raphignathae</taxon>
        <taxon>Tetranychoidea</taxon>
        <taxon>Tetranychidae</taxon>
        <taxon>Tetranychus</taxon>
    </lineage>
</organism>
<keyword evidence="5" id="KW-0812">Transmembrane</keyword>
<proteinExistence type="inferred from homology"/>
<dbReference type="InterPro" id="IPR001925">
    <property type="entry name" value="Porin_Euk"/>
</dbReference>
<accession>T1JYQ4</accession>
<evidence type="ECO:0000256" key="3">
    <source>
        <dbReference type="ARBA" id="ARBA00022448"/>
    </source>
</evidence>
<evidence type="ECO:0000256" key="6">
    <source>
        <dbReference type="ARBA" id="ARBA00022787"/>
    </source>
</evidence>
<evidence type="ECO:0000256" key="1">
    <source>
        <dbReference type="ARBA" id="ARBA00004294"/>
    </source>
</evidence>
<protein>
    <recommendedName>
        <fullName evidence="13">Voltage-dependent anion-selective channel protein 3</fullName>
    </recommendedName>
</protein>
<name>T1JYQ4_TETUR</name>
<dbReference type="CDD" id="cd07306">
    <property type="entry name" value="Porin3_VDAC"/>
    <property type="match status" value="1"/>
</dbReference>
<dbReference type="STRING" id="32264.T1JYQ4"/>
<reference evidence="12" key="1">
    <citation type="submission" date="2011-08" db="EMBL/GenBank/DDBJ databases">
        <authorList>
            <person name="Rombauts S."/>
        </authorList>
    </citation>
    <scope>NUCLEOTIDE SEQUENCE</scope>
    <source>
        <strain evidence="12">London</strain>
    </source>
</reference>
<dbReference type="Gene3D" id="2.40.160.10">
    <property type="entry name" value="Porin"/>
    <property type="match status" value="1"/>
</dbReference>
<dbReference type="PANTHER" id="PTHR11743">
    <property type="entry name" value="VOLTAGE-DEPENDENT ANION-SELECTIVE CHANNEL"/>
    <property type="match status" value="1"/>
</dbReference>
<dbReference type="AlphaFoldDB" id="T1JYQ4"/>
<evidence type="ECO:0000313" key="11">
    <source>
        <dbReference type="EnsemblMetazoa" id="tetur03g01190.1"/>
    </source>
</evidence>
<comment type="similarity">
    <text evidence="2">Belongs to the eukaryotic mitochondrial porin family.</text>
</comment>
<keyword evidence="10" id="KW-0472">Membrane</keyword>
<evidence type="ECO:0000256" key="10">
    <source>
        <dbReference type="ARBA" id="ARBA00023136"/>
    </source>
</evidence>